<accession>A0A2H3K741</accession>
<keyword evidence="2" id="KW-1185">Reference proteome</keyword>
<sequence>MKEAGGMLAGYLQPQAAGARSVRETVPPHNNLSTVQLQSLIHQLDMAAWLPKVGLYNLNDGPMISSPRVPCLSRRSPVAECEGETTLPDLRGDLARGVASRPPTTCPEVCHSQQKGVAGCAAMRAEAATVPPEVAPHARCLCCEL</sequence>
<reference evidence="1 2" key="1">
    <citation type="journal article" date="2012" name="Science">
        <title>The Paleozoic origin of enzymatic lignin decomposition reconstructed from 31 fungal genomes.</title>
        <authorList>
            <person name="Floudas D."/>
            <person name="Binder M."/>
            <person name="Riley R."/>
            <person name="Barry K."/>
            <person name="Blanchette R.A."/>
            <person name="Henrissat B."/>
            <person name="Martinez A.T."/>
            <person name="Otillar R."/>
            <person name="Spatafora J.W."/>
            <person name="Yadav J.S."/>
            <person name="Aerts A."/>
            <person name="Benoit I."/>
            <person name="Boyd A."/>
            <person name="Carlson A."/>
            <person name="Copeland A."/>
            <person name="Coutinho P.M."/>
            <person name="de Vries R.P."/>
            <person name="Ferreira P."/>
            <person name="Findley K."/>
            <person name="Foster B."/>
            <person name="Gaskell J."/>
            <person name="Glotzer D."/>
            <person name="Gorecki P."/>
            <person name="Heitman J."/>
            <person name="Hesse C."/>
            <person name="Hori C."/>
            <person name="Igarashi K."/>
            <person name="Jurgens J.A."/>
            <person name="Kallen N."/>
            <person name="Kersten P."/>
            <person name="Kohler A."/>
            <person name="Kuees U."/>
            <person name="Kumar T.K.A."/>
            <person name="Kuo A."/>
            <person name="LaButti K."/>
            <person name="Larrondo L.F."/>
            <person name="Lindquist E."/>
            <person name="Ling A."/>
            <person name="Lombard V."/>
            <person name="Lucas S."/>
            <person name="Lundell T."/>
            <person name="Martin R."/>
            <person name="McLaughlin D.J."/>
            <person name="Morgenstern I."/>
            <person name="Morin E."/>
            <person name="Murat C."/>
            <person name="Nagy L.G."/>
            <person name="Nolan M."/>
            <person name="Ohm R.A."/>
            <person name="Patyshakuliyeva A."/>
            <person name="Rokas A."/>
            <person name="Ruiz-Duenas F.J."/>
            <person name="Sabat G."/>
            <person name="Salamov A."/>
            <person name="Samejima M."/>
            <person name="Schmutz J."/>
            <person name="Slot J.C."/>
            <person name="St John F."/>
            <person name="Stenlid J."/>
            <person name="Sun H."/>
            <person name="Sun S."/>
            <person name="Syed K."/>
            <person name="Tsang A."/>
            <person name="Wiebenga A."/>
            <person name="Young D."/>
            <person name="Pisabarro A."/>
            <person name="Eastwood D.C."/>
            <person name="Martin F."/>
            <person name="Cullen D."/>
            <person name="Grigoriev I.V."/>
            <person name="Hibbett D.S."/>
        </authorList>
    </citation>
    <scope>NUCLEOTIDE SEQUENCE [LARGE SCALE GENOMIC DNA]</scope>
    <source>
        <strain evidence="1 2">MD-104</strain>
    </source>
</reference>
<name>A0A2H3K741_WOLCO</name>
<protein>
    <submittedName>
        <fullName evidence="1">Uncharacterized protein</fullName>
    </submittedName>
</protein>
<proteinExistence type="predicted"/>
<organism evidence="1 2">
    <name type="scientific">Wolfiporia cocos (strain MD-104)</name>
    <name type="common">Brown rot fungus</name>
    <dbReference type="NCBI Taxonomy" id="742152"/>
    <lineage>
        <taxon>Eukaryota</taxon>
        <taxon>Fungi</taxon>
        <taxon>Dikarya</taxon>
        <taxon>Basidiomycota</taxon>
        <taxon>Agaricomycotina</taxon>
        <taxon>Agaricomycetes</taxon>
        <taxon>Polyporales</taxon>
        <taxon>Phaeolaceae</taxon>
        <taxon>Wolfiporia</taxon>
    </lineage>
</organism>
<gene>
    <name evidence="1" type="ORF">WOLCODRAFT_154285</name>
</gene>
<evidence type="ECO:0000313" key="2">
    <source>
        <dbReference type="Proteomes" id="UP000218811"/>
    </source>
</evidence>
<dbReference type="EMBL" id="KB468157">
    <property type="protein sequence ID" value="PCH44257.1"/>
    <property type="molecule type" value="Genomic_DNA"/>
</dbReference>
<dbReference type="Proteomes" id="UP000218811">
    <property type="component" value="Unassembled WGS sequence"/>
</dbReference>
<evidence type="ECO:0000313" key="1">
    <source>
        <dbReference type="EMBL" id="PCH44257.1"/>
    </source>
</evidence>
<dbReference type="AlphaFoldDB" id="A0A2H3K741"/>